<proteinExistence type="predicted"/>
<name>A0A0E9VLF4_ANGAN</name>
<accession>A0A0E9VLF4</accession>
<protein>
    <submittedName>
        <fullName evidence="1">Uncharacterized protein</fullName>
    </submittedName>
</protein>
<sequence>MSAVYGVWGGMVFHQYSPLRGFYLKWRDWRTCTHLTGQRIKSTANTPQSLYTWRCRTKFPGGRGVSRFSCQSAAN</sequence>
<reference evidence="1" key="1">
    <citation type="submission" date="2014-11" db="EMBL/GenBank/DDBJ databases">
        <authorList>
            <person name="Amaro Gonzalez C."/>
        </authorList>
    </citation>
    <scope>NUCLEOTIDE SEQUENCE</scope>
</reference>
<evidence type="ECO:0000313" key="1">
    <source>
        <dbReference type="EMBL" id="JAH78887.1"/>
    </source>
</evidence>
<reference evidence="1" key="2">
    <citation type="journal article" date="2015" name="Fish Shellfish Immunol.">
        <title>Early steps in the European eel (Anguilla anguilla)-Vibrio vulnificus interaction in the gills: Role of the RtxA13 toxin.</title>
        <authorList>
            <person name="Callol A."/>
            <person name="Pajuelo D."/>
            <person name="Ebbesson L."/>
            <person name="Teles M."/>
            <person name="MacKenzie S."/>
            <person name="Amaro C."/>
        </authorList>
    </citation>
    <scope>NUCLEOTIDE SEQUENCE</scope>
</reference>
<dbReference type="EMBL" id="GBXM01029690">
    <property type="protein sequence ID" value="JAH78887.1"/>
    <property type="molecule type" value="Transcribed_RNA"/>
</dbReference>
<organism evidence="1">
    <name type="scientific">Anguilla anguilla</name>
    <name type="common">European freshwater eel</name>
    <name type="synonym">Muraena anguilla</name>
    <dbReference type="NCBI Taxonomy" id="7936"/>
    <lineage>
        <taxon>Eukaryota</taxon>
        <taxon>Metazoa</taxon>
        <taxon>Chordata</taxon>
        <taxon>Craniata</taxon>
        <taxon>Vertebrata</taxon>
        <taxon>Euteleostomi</taxon>
        <taxon>Actinopterygii</taxon>
        <taxon>Neopterygii</taxon>
        <taxon>Teleostei</taxon>
        <taxon>Anguilliformes</taxon>
        <taxon>Anguillidae</taxon>
        <taxon>Anguilla</taxon>
    </lineage>
</organism>
<dbReference type="AlphaFoldDB" id="A0A0E9VLF4"/>